<proteinExistence type="predicted"/>
<reference evidence="1 2" key="1">
    <citation type="journal article" date="2021" name="Hortic Res">
        <title>High-quality reference genome and annotation aids understanding of berry development for evergreen blueberry (Vaccinium darrowii).</title>
        <authorList>
            <person name="Yu J."/>
            <person name="Hulse-Kemp A.M."/>
            <person name="Babiker E."/>
            <person name="Staton M."/>
        </authorList>
    </citation>
    <scope>NUCLEOTIDE SEQUENCE [LARGE SCALE GENOMIC DNA]</scope>
    <source>
        <strain evidence="2">cv. NJ 8807/NJ 8810</strain>
        <tissue evidence="1">Young leaf</tissue>
    </source>
</reference>
<sequence>MGDVIDVIPTKVDGVMNQRLTSNITGTEVQDALMSMHPTKSPGVDGMTALFFQTYWHILGSDITKAIQGFFHGGYLLRSLNQTLISLIPKINCPTKPSQFRPISLCNVLYKLITKILANRLRLILPSIISENQSAFIGGRQISDNILVAHEVMHTLKNRRYGRKGWFALKLDMAKAYDRLEWGFIEGVLRKFGFNPQNQWQFEGQQWEPTTVFEKAKVAWKEYSAVCELTMPKGRPSSISLPSVWQPPPLGCLKINVDGALDSQNGFGSVGLIARTSSGAIVEA</sequence>
<keyword evidence="2" id="KW-1185">Reference proteome</keyword>
<dbReference type="Proteomes" id="UP000828048">
    <property type="component" value="Chromosome 9"/>
</dbReference>
<comment type="caution">
    <text evidence="1">The sequence shown here is derived from an EMBL/GenBank/DDBJ whole genome shotgun (WGS) entry which is preliminary data.</text>
</comment>
<dbReference type="EMBL" id="CM037159">
    <property type="protein sequence ID" value="KAH7867439.1"/>
    <property type="molecule type" value="Genomic_DNA"/>
</dbReference>
<gene>
    <name evidence="1" type="ORF">Vadar_033405</name>
</gene>
<evidence type="ECO:0000313" key="2">
    <source>
        <dbReference type="Proteomes" id="UP000828048"/>
    </source>
</evidence>
<accession>A0ACB7ZP88</accession>
<protein>
    <submittedName>
        <fullName evidence="1">Uncharacterized protein</fullName>
    </submittedName>
</protein>
<organism evidence="1 2">
    <name type="scientific">Vaccinium darrowii</name>
    <dbReference type="NCBI Taxonomy" id="229202"/>
    <lineage>
        <taxon>Eukaryota</taxon>
        <taxon>Viridiplantae</taxon>
        <taxon>Streptophyta</taxon>
        <taxon>Embryophyta</taxon>
        <taxon>Tracheophyta</taxon>
        <taxon>Spermatophyta</taxon>
        <taxon>Magnoliopsida</taxon>
        <taxon>eudicotyledons</taxon>
        <taxon>Gunneridae</taxon>
        <taxon>Pentapetalae</taxon>
        <taxon>asterids</taxon>
        <taxon>Ericales</taxon>
        <taxon>Ericaceae</taxon>
        <taxon>Vaccinioideae</taxon>
        <taxon>Vaccinieae</taxon>
        <taxon>Vaccinium</taxon>
    </lineage>
</organism>
<name>A0ACB7ZP88_9ERIC</name>
<evidence type="ECO:0000313" key="1">
    <source>
        <dbReference type="EMBL" id="KAH7867439.1"/>
    </source>
</evidence>